<keyword evidence="2" id="KW-1185">Reference proteome</keyword>
<organism evidence="1 2">
    <name type="scientific">Microbulbifer okhotskensis</name>
    <dbReference type="NCBI Taxonomy" id="2926617"/>
    <lineage>
        <taxon>Bacteria</taxon>
        <taxon>Pseudomonadati</taxon>
        <taxon>Pseudomonadota</taxon>
        <taxon>Gammaproteobacteria</taxon>
        <taxon>Cellvibrionales</taxon>
        <taxon>Microbulbiferaceae</taxon>
        <taxon>Microbulbifer</taxon>
    </lineage>
</organism>
<dbReference type="EMBL" id="JALBWM010000112">
    <property type="protein sequence ID" value="MCO1336184.1"/>
    <property type="molecule type" value="Genomic_DNA"/>
</dbReference>
<dbReference type="AlphaFoldDB" id="A0A9X2EPR4"/>
<proteinExistence type="predicted"/>
<accession>A0A9X2EPR4</accession>
<evidence type="ECO:0000313" key="1">
    <source>
        <dbReference type="EMBL" id="MCO1336184.1"/>
    </source>
</evidence>
<evidence type="ECO:0000313" key="2">
    <source>
        <dbReference type="Proteomes" id="UP001139028"/>
    </source>
</evidence>
<comment type="caution">
    <text evidence="1">The sequence shown here is derived from an EMBL/GenBank/DDBJ whole genome shotgun (WGS) entry which is preliminary data.</text>
</comment>
<dbReference type="Proteomes" id="UP001139028">
    <property type="component" value="Unassembled WGS sequence"/>
</dbReference>
<sequence length="83" mass="9889">MRFNTFIKLKDLVRYEINRSDEQRYKSEGYCIYWSSSTKSYPTEEDKVFIAPYPDFVEEKDEDVEPSEVTSLGLSLVYRDELV</sequence>
<protein>
    <submittedName>
        <fullName evidence="1">Uncharacterized protein</fullName>
    </submittedName>
</protein>
<dbReference type="RefSeq" id="WP_252471662.1">
    <property type="nucleotide sequence ID" value="NZ_JALBWM010000112.1"/>
</dbReference>
<name>A0A9X2EPR4_9GAMM</name>
<reference evidence="1" key="1">
    <citation type="journal article" date="2022" name="Arch. Microbiol.">
        <title>Microbulbifer okhotskensis sp. nov., isolated from a deep bottom sediment of the Okhotsk Sea.</title>
        <authorList>
            <person name="Romanenko L."/>
            <person name="Kurilenko V."/>
            <person name="Otstavnykh N."/>
            <person name="Velansky P."/>
            <person name="Isaeva M."/>
            <person name="Mikhailov V."/>
        </authorList>
    </citation>
    <scope>NUCLEOTIDE SEQUENCE</scope>
    <source>
        <strain evidence="1">OS29</strain>
    </source>
</reference>
<gene>
    <name evidence="1" type="ORF">MO867_17785</name>
</gene>